<dbReference type="GO" id="GO:0007023">
    <property type="term" value="P:post-chaperonin tubulin folding pathway"/>
    <property type="evidence" value="ECO:0007669"/>
    <property type="project" value="InterPro"/>
</dbReference>
<feature type="compositionally biased region" description="Basic and acidic residues" evidence="2">
    <location>
        <begin position="96"/>
        <end position="112"/>
    </location>
</feature>
<evidence type="ECO:0000313" key="5">
    <source>
        <dbReference type="Proteomes" id="UP000001072"/>
    </source>
</evidence>
<feature type="region of interest" description="Disordered" evidence="2">
    <location>
        <begin position="96"/>
        <end position="121"/>
    </location>
</feature>
<evidence type="ECO:0000256" key="1">
    <source>
        <dbReference type="ARBA" id="ARBA00008848"/>
    </source>
</evidence>
<dbReference type="Proteomes" id="UP000001072">
    <property type="component" value="Unassembled WGS sequence"/>
</dbReference>
<dbReference type="InParanoid" id="F4R8B3"/>
<dbReference type="Pfam" id="PF07986">
    <property type="entry name" value="TBCC"/>
    <property type="match status" value="1"/>
</dbReference>
<dbReference type="PANTHER" id="PTHR15139:SF0">
    <property type="entry name" value="TUBULIN-SPECIFIC CHAPERONE C"/>
    <property type="match status" value="1"/>
</dbReference>
<dbReference type="PANTHER" id="PTHR15139">
    <property type="entry name" value="TUBULIN FOLDING COFACTOR C"/>
    <property type="match status" value="1"/>
</dbReference>
<dbReference type="HOGENOM" id="CLU_930908_0_0_1"/>
<dbReference type="RefSeq" id="XP_007405094.1">
    <property type="nucleotide sequence ID" value="XM_007405032.1"/>
</dbReference>
<dbReference type="InterPro" id="IPR012945">
    <property type="entry name" value="Tubulin-bd_cofactor_C_dom"/>
</dbReference>
<organism evidence="5">
    <name type="scientific">Melampsora larici-populina (strain 98AG31 / pathotype 3-4-7)</name>
    <name type="common">Poplar leaf rust fungus</name>
    <dbReference type="NCBI Taxonomy" id="747676"/>
    <lineage>
        <taxon>Eukaryota</taxon>
        <taxon>Fungi</taxon>
        <taxon>Dikarya</taxon>
        <taxon>Basidiomycota</taxon>
        <taxon>Pucciniomycotina</taxon>
        <taxon>Pucciniomycetes</taxon>
        <taxon>Pucciniales</taxon>
        <taxon>Melampsoraceae</taxon>
        <taxon>Melampsora</taxon>
    </lineage>
</organism>
<dbReference type="InterPro" id="IPR017901">
    <property type="entry name" value="C-CAP_CF_C-like"/>
</dbReference>
<proteinExistence type="inferred from homology"/>
<evidence type="ECO:0000256" key="2">
    <source>
        <dbReference type="SAM" id="MobiDB-lite"/>
    </source>
</evidence>
<feature type="domain" description="C-CAP/cofactor C-like" evidence="3">
    <location>
        <begin position="108"/>
        <end position="247"/>
    </location>
</feature>
<dbReference type="KEGG" id="mlr:MELLADRAFT_70821"/>
<accession>F4R8B3</accession>
<evidence type="ECO:0000259" key="3">
    <source>
        <dbReference type="PROSITE" id="PS51329"/>
    </source>
</evidence>
<dbReference type="OrthoDB" id="194775at2759"/>
<dbReference type="FunCoup" id="F4R8B3">
    <property type="interactions" value="273"/>
</dbReference>
<dbReference type="InterPro" id="IPR027684">
    <property type="entry name" value="TBCC"/>
</dbReference>
<gene>
    <name evidence="4" type="ORF">MELLADRAFT_70821</name>
</gene>
<dbReference type="InterPro" id="IPR016098">
    <property type="entry name" value="CAP/MinC_C"/>
</dbReference>
<dbReference type="GeneID" id="18931647"/>
<dbReference type="Gene3D" id="2.160.20.70">
    <property type="match status" value="1"/>
</dbReference>
<reference evidence="5" key="1">
    <citation type="journal article" date="2011" name="Proc. Natl. Acad. Sci. U.S.A.">
        <title>Obligate biotrophy features unraveled by the genomic analysis of rust fungi.</title>
        <authorList>
            <person name="Duplessis S."/>
            <person name="Cuomo C.A."/>
            <person name="Lin Y.-C."/>
            <person name="Aerts A."/>
            <person name="Tisserant E."/>
            <person name="Veneault-Fourrey C."/>
            <person name="Joly D.L."/>
            <person name="Hacquard S."/>
            <person name="Amselem J."/>
            <person name="Cantarel B.L."/>
            <person name="Chiu R."/>
            <person name="Coutinho P.M."/>
            <person name="Feau N."/>
            <person name="Field M."/>
            <person name="Frey P."/>
            <person name="Gelhaye E."/>
            <person name="Goldberg J."/>
            <person name="Grabherr M.G."/>
            <person name="Kodira C.D."/>
            <person name="Kohler A."/>
            <person name="Kuees U."/>
            <person name="Lindquist E.A."/>
            <person name="Lucas S.M."/>
            <person name="Mago R."/>
            <person name="Mauceli E."/>
            <person name="Morin E."/>
            <person name="Murat C."/>
            <person name="Pangilinan J.L."/>
            <person name="Park R."/>
            <person name="Pearson M."/>
            <person name="Quesneville H."/>
            <person name="Rouhier N."/>
            <person name="Sakthikumar S."/>
            <person name="Salamov A.A."/>
            <person name="Schmutz J."/>
            <person name="Selles B."/>
            <person name="Shapiro H."/>
            <person name="Tanguay P."/>
            <person name="Tuskan G.A."/>
            <person name="Henrissat B."/>
            <person name="Van de Peer Y."/>
            <person name="Rouze P."/>
            <person name="Ellis J.G."/>
            <person name="Dodds P.N."/>
            <person name="Schein J.E."/>
            <person name="Zhong S."/>
            <person name="Hamelin R.C."/>
            <person name="Grigoriev I.V."/>
            <person name="Szabo L.J."/>
            <person name="Martin F."/>
        </authorList>
    </citation>
    <scope>NUCLEOTIDE SEQUENCE [LARGE SCALE GENOMIC DNA]</scope>
    <source>
        <strain evidence="5">98AG31 / pathotype 3-4-7</strain>
    </source>
</reference>
<dbReference type="GO" id="GO:0005737">
    <property type="term" value="C:cytoplasm"/>
    <property type="evidence" value="ECO:0007669"/>
    <property type="project" value="TreeGrafter"/>
</dbReference>
<name>F4R8B3_MELLP</name>
<keyword evidence="5" id="KW-1185">Reference proteome</keyword>
<sequence>MEDINSTSTSTSTSNKTDEFLKTFNEQIKNYQLKPDPNQLIIIKSSLNQIAKEIPSYHLKNCIKILTDLSTHQPTHQEKKPKFSFKRIQPQLIIDADREKCKPNEDEPKESSVESEPNHNGTQIVNQTGIVFKPNPISYQTSSISFLHINHSILDLRNMCKLKSISIQGLSNSIVILDHHLDGSFLISFSIDSILIFSSNQIRVHDSYGLWFWVERGTIPIIERSKSLHFTSKSSTYPVLQVLDFSQPVSHSNQSLNYRLDSSNAGNVLQDVLGFVDRIDGNEGIEDRIQEFMKRVLVS</sequence>
<protein>
    <recommendedName>
        <fullName evidence="3">C-CAP/cofactor C-like domain-containing protein</fullName>
    </recommendedName>
</protein>
<dbReference type="PROSITE" id="PS51329">
    <property type="entry name" value="C_CAP_COFACTOR_C"/>
    <property type="match status" value="1"/>
</dbReference>
<dbReference type="EMBL" id="GL883092">
    <property type="protein sequence ID" value="EGG11459.1"/>
    <property type="molecule type" value="Genomic_DNA"/>
</dbReference>
<comment type="similarity">
    <text evidence="1">Belongs to the TBCC family.</text>
</comment>
<dbReference type="VEuPathDB" id="FungiDB:MELLADRAFT_70821"/>
<dbReference type="AlphaFoldDB" id="F4R8B3"/>
<dbReference type="GO" id="GO:0007021">
    <property type="term" value="P:tubulin complex assembly"/>
    <property type="evidence" value="ECO:0007669"/>
    <property type="project" value="TreeGrafter"/>
</dbReference>
<evidence type="ECO:0000313" key="4">
    <source>
        <dbReference type="EMBL" id="EGG11459.1"/>
    </source>
</evidence>